<comment type="caution">
    <text evidence="1">The sequence shown here is derived from an EMBL/GenBank/DDBJ whole genome shotgun (WGS) entry which is preliminary data.</text>
</comment>
<dbReference type="InterPro" id="IPR013409">
    <property type="entry name" value="CRISPR-assoc_prot_Crn3/Csx3"/>
</dbReference>
<keyword evidence="2" id="KW-1185">Reference proteome</keyword>
<reference evidence="1 2" key="1">
    <citation type="submission" date="2020-10" db="EMBL/GenBank/DDBJ databases">
        <authorList>
            <person name="Castelo-Branco R."/>
            <person name="Eusebio N."/>
            <person name="Adriana R."/>
            <person name="Vieira A."/>
            <person name="Brugerolle De Fraissinette N."/>
            <person name="Rezende De Castro R."/>
            <person name="Schneider M.P."/>
            <person name="Vasconcelos V."/>
            <person name="Leao P.N."/>
        </authorList>
    </citation>
    <scope>NUCLEOTIDE SEQUENCE [LARGE SCALE GENOMIC DNA]</scope>
    <source>
        <strain evidence="1 2">LEGE 03274</strain>
    </source>
</reference>
<sequence length="429" mass="48024">MSNNKFKFSINYNSNIDKSEFILEDLKPISDEFTVIELIKDAKIQLDELVNKNIFSDFEILKISGRLPLPIAYLIAHELQHFFNVVAVYYPQKNIYVVTNSTNDNYQVGDVISSENNQKMLLTSSTKDAFSVKVSGDILYVNCTLRVKDGNFLVKEVEEKINQLIANQKLKGGKLLKINGKSSVLASFVIAHKVCHLYANVAIFDPKIDGYVVALRHGGVYSVGDYLPQENNIQNQKKIVICGNANRGKTVIKDGLKVILIEYLSSEDYYSISGCPDGDGAWYSETCQNNPSLARQLKDVYKVNFTPEFARNKALEIKNINIPLLIFDVGGKMDGEQLTPANQIIMAEANGAIIVGGNEAEIALWRRCCQELGLRVMAEVTTKLEAGNDSFECQNNVFITTIHQLKRGCNFNDSEGIKQLAKYIAFEEN</sequence>
<dbReference type="Proteomes" id="UP000654604">
    <property type="component" value="Unassembled WGS sequence"/>
</dbReference>
<dbReference type="Pfam" id="PF09620">
    <property type="entry name" value="Cas_csx3"/>
    <property type="match status" value="1"/>
</dbReference>
<organism evidence="1 2">
    <name type="scientific">Cyanobacterium stanieri LEGE 03274</name>
    <dbReference type="NCBI Taxonomy" id="1828756"/>
    <lineage>
        <taxon>Bacteria</taxon>
        <taxon>Bacillati</taxon>
        <taxon>Cyanobacteriota</taxon>
        <taxon>Cyanophyceae</taxon>
        <taxon>Oscillatoriophycideae</taxon>
        <taxon>Chroococcales</taxon>
        <taxon>Geminocystaceae</taxon>
        <taxon>Cyanobacterium</taxon>
    </lineage>
</organism>
<evidence type="ECO:0000313" key="1">
    <source>
        <dbReference type="EMBL" id="MBE9222627.1"/>
    </source>
</evidence>
<protein>
    <submittedName>
        <fullName evidence="1">Uncharacterized protein</fullName>
    </submittedName>
</protein>
<proteinExistence type="predicted"/>
<name>A0ABR9V420_9CHRO</name>
<gene>
    <name evidence="1" type="ORF">IQ215_07940</name>
</gene>
<accession>A0ABR9V420</accession>
<dbReference type="EMBL" id="JADEWC010000014">
    <property type="protein sequence ID" value="MBE9222627.1"/>
    <property type="molecule type" value="Genomic_DNA"/>
</dbReference>
<evidence type="ECO:0000313" key="2">
    <source>
        <dbReference type="Proteomes" id="UP000654604"/>
    </source>
</evidence>
<dbReference type="RefSeq" id="WP_193800780.1">
    <property type="nucleotide sequence ID" value="NZ_JADEWC010000014.1"/>
</dbReference>